<keyword evidence="4" id="KW-1133">Transmembrane helix</keyword>
<dbReference type="Pfam" id="PF00201">
    <property type="entry name" value="UDPGT"/>
    <property type="match status" value="1"/>
</dbReference>
<dbReference type="Gene3D" id="3.40.50.2000">
    <property type="entry name" value="Glycogen Phosphorylase B"/>
    <property type="match status" value="2"/>
</dbReference>
<evidence type="ECO:0000256" key="5">
    <source>
        <dbReference type="SAM" id="SignalP"/>
    </source>
</evidence>
<dbReference type="InterPro" id="IPR050271">
    <property type="entry name" value="UDP-glycosyltransferase"/>
</dbReference>
<dbReference type="PANTHER" id="PTHR48043:SF145">
    <property type="entry name" value="FI06409P-RELATED"/>
    <property type="match status" value="1"/>
</dbReference>
<dbReference type="Proteomes" id="UP001430356">
    <property type="component" value="Unassembled WGS sequence"/>
</dbReference>
<dbReference type="SUPFAM" id="SSF53756">
    <property type="entry name" value="UDP-Glycosyltransferase/glycogen phosphorylase"/>
    <property type="match status" value="1"/>
</dbReference>
<accession>A0AAW0EP87</accession>
<name>A0AAW0EP87_9TRYP</name>
<comment type="caution">
    <text evidence="6">The sequence shown here is derived from an EMBL/GenBank/DDBJ whole genome shotgun (WGS) entry which is preliminary data.</text>
</comment>
<evidence type="ECO:0000256" key="3">
    <source>
        <dbReference type="SAM" id="MobiDB-lite"/>
    </source>
</evidence>
<gene>
    <name evidence="6" type="ORF">NESM_000530200</name>
</gene>
<reference evidence="6 7" key="1">
    <citation type="journal article" date="2021" name="MBio">
        <title>A New Model Trypanosomatid, Novymonas esmeraldas: Genomic Perception of Its 'Candidatus Pandoraea novymonadis' Endosymbiont.</title>
        <authorList>
            <person name="Zakharova A."/>
            <person name="Saura A."/>
            <person name="Butenko A."/>
            <person name="Podesvova L."/>
            <person name="Warmusova S."/>
            <person name="Kostygov A.Y."/>
            <person name="Nenarokova A."/>
            <person name="Lukes J."/>
            <person name="Opperdoes F.R."/>
            <person name="Yurchenko V."/>
        </authorList>
    </citation>
    <scope>NUCLEOTIDE SEQUENCE [LARGE SCALE GENOMIC DNA]</scope>
    <source>
        <strain evidence="6 7">E262AT.01</strain>
    </source>
</reference>
<feature type="transmembrane region" description="Helical" evidence="4">
    <location>
        <begin position="555"/>
        <end position="576"/>
    </location>
</feature>
<feature type="chain" id="PRO_5043586770" evidence="5">
    <location>
        <begin position="30"/>
        <end position="627"/>
    </location>
</feature>
<dbReference type="EMBL" id="JAECZO010000066">
    <property type="protein sequence ID" value="KAK7195970.1"/>
    <property type="molecule type" value="Genomic_DNA"/>
</dbReference>
<dbReference type="AlphaFoldDB" id="A0AAW0EP87"/>
<evidence type="ECO:0000313" key="7">
    <source>
        <dbReference type="Proteomes" id="UP001430356"/>
    </source>
</evidence>
<protein>
    <submittedName>
        <fullName evidence="6">UDP-glucoronosyl and UDP-glucosyl transferase</fullName>
    </submittedName>
</protein>
<keyword evidence="7" id="KW-1185">Reference proteome</keyword>
<evidence type="ECO:0000256" key="2">
    <source>
        <dbReference type="ARBA" id="ARBA00022679"/>
    </source>
</evidence>
<sequence length="627" mass="67820">MRADGLLAARWRRLLPLLLLVLAAHVVQVRDAAAAAPPHAASAHPPSRPWQQAPSAPSLYRTAEEVPRLHLAVMSVPLWGHFKPLWATAEEMAHRGHTVTCVVETVAWCNTLLRHSRHTAPLTLANMSAATAFAEPQAPGNGPLDIRCVVVQLGGEVYSKRMFREITSEGTSFIASLQRLIDDTFKHHELSLPVYARAAEAIHAGQPITTFLCDVVTYGCAAVARKMDLPIVNGFPLTTQLPVGLQAMLPAVGLGFPRHMTVGQRVINFLFKFCVAATAANTVRSLNRVRATHGAPPLRDGYDVVGMYGPIIAPTLWGLDIPHPLCPNVHQVGPLNTRDQRQPFHRQDLPLDLAAFMDGCPQGVVYANWGTLGAPAPEVEDRLHSALVDAAPLCVVWKRRTARTTAQPSTDGRLYVTSWLPSPMAVLKHPNTRVFVTHCGDTSTLEAIEAAVPLVGFPLFADQADVCQRVTEAGIGHLASATKHLTRDGVVAAIAAVLDSHGAMVQRLNALRAVAAVYGGPARAADIIESRQYNLLIHQNTTLEVCSALQGPLRIEYALCLWCAVLAAGALTWAWVLQRACARWLPVSAALSVPRRAARLLKGRRAVTASPPPAQAAPRPYKPYKQP</sequence>
<proteinExistence type="predicted"/>
<evidence type="ECO:0000313" key="6">
    <source>
        <dbReference type="EMBL" id="KAK7195970.1"/>
    </source>
</evidence>
<dbReference type="GO" id="GO:0008194">
    <property type="term" value="F:UDP-glycosyltransferase activity"/>
    <property type="evidence" value="ECO:0007669"/>
    <property type="project" value="InterPro"/>
</dbReference>
<keyword evidence="4" id="KW-0472">Membrane</keyword>
<keyword evidence="1" id="KW-0328">Glycosyltransferase</keyword>
<keyword evidence="4" id="KW-0812">Transmembrane</keyword>
<dbReference type="InterPro" id="IPR002213">
    <property type="entry name" value="UDP_glucos_trans"/>
</dbReference>
<evidence type="ECO:0000256" key="4">
    <source>
        <dbReference type="SAM" id="Phobius"/>
    </source>
</evidence>
<feature type="region of interest" description="Disordered" evidence="3">
    <location>
        <begin position="606"/>
        <end position="627"/>
    </location>
</feature>
<dbReference type="CDD" id="cd03784">
    <property type="entry name" value="GT1_Gtf-like"/>
    <property type="match status" value="1"/>
</dbReference>
<keyword evidence="5" id="KW-0732">Signal</keyword>
<organism evidence="6 7">
    <name type="scientific">Novymonas esmeraldas</name>
    <dbReference type="NCBI Taxonomy" id="1808958"/>
    <lineage>
        <taxon>Eukaryota</taxon>
        <taxon>Discoba</taxon>
        <taxon>Euglenozoa</taxon>
        <taxon>Kinetoplastea</taxon>
        <taxon>Metakinetoplastina</taxon>
        <taxon>Trypanosomatida</taxon>
        <taxon>Trypanosomatidae</taxon>
        <taxon>Novymonas</taxon>
    </lineage>
</organism>
<evidence type="ECO:0000256" key="1">
    <source>
        <dbReference type="ARBA" id="ARBA00022676"/>
    </source>
</evidence>
<feature type="signal peptide" evidence="5">
    <location>
        <begin position="1"/>
        <end position="29"/>
    </location>
</feature>
<dbReference type="PANTHER" id="PTHR48043">
    <property type="entry name" value="EG:EG0003.4 PROTEIN-RELATED"/>
    <property type="match status" value="1"/>
</dbReference>
<keyword evidence="2 6" id="KW-0808">Transferase</keyword>